<evidence type="ECO:0000256" key="2">
    <source>
        <dbReference type="ARBA" id="ARBA00022737"/>
    </source>
</evidence>
<name>A0A803L9K9_CHEQI</name>
<dbReference type="Pfam" id="PF20431">
    <property type="entry name" value="E_motif"/>
    <property type="match status" value="1"/>
</dbReference>
<dbReference type="Proteomes" id="UP000596660">
    <property type="component" value="Unplaced"/>
</dbReference>
<dbReference type="AlphaFoldDB" id="A0A803L9K9"/>
<dbReference type="Pfam" id="PF13041">
    <property type="entry name" value="PPR_2"/>
    <property type="match status" value="2"/>
</dbReference>
<feature type="repeat" description="PPR" evidence="3">
    <location>
        <begin position="150"/>
        <end position="180"/>
    </location>
</feature>
<dbReference type="Pfam" id="PF14432">
    <property type="entry name" value="DYW_deaminase"/>
    <property type="match status" value="1"/>
</dbReference>
<evidence type="ECO:0000313" key="5">
    <source>
        <dbReference type="EnsemblPlants" id="AUR62008548-RA:cds"/>
    </source>
</evidence>
<feature type="repeat" description="PPR" evidence="3">
    <location>
        <begin position="181"/>
        <end position="215"/>
    </location>
</feature>
<dbReference type="PANTHER" id="PTHR47926">
    <property type="entry name" value="PENTATRICOPEPTIDE REPEAT-CONTAINING PROTEIN"/>
    <property type="match status" value="1"/>
</dbReference>
<accession>A0A803L9K9</accession>
<dbReference type="InterPro" id="IPR032867">
    <property type="entry name" value="DYW_dom"/>
</dbReference>
<evidence type="ECO:0000256" key="3">
    <source>
        <dbReference type="PROSITE-ProRule" id="PRU00708"/>
    </source>
</evidence>
<dbReference type="OMA" id="CILFGEM"/>
<dbReference type="PROSITE" id="PS51375">
    <property type="entry name" value="PPR"/>
    <property type="match status" value="6"/>
</dbReference>
<dbReference type="GO" id="GO:0008270">
    <property type="term" value="F:zinc ion binding"/>
    <property type="evidence" value="ECO:0007669"/>
    <property type="project" value="InterPro"/>
</dbReference>
<dbReference type="SUPFAM" id="SSF48452">
    <property type="entry name" value="TPR-like"/>
    <property type="match status" value="2"/>
</dbReference>
<proteinExistence type="inferred from homology"/>
<dbReference type="FunFam" id="1.25.40.10:FF:000553">
    <property type="entry name" value="Pentatricopeptide repeat-containing protein, mitochondrial"/>
    <property type="match status" value="1"/>
</dbReference>
<evidence type="ECO:0000313" key="6">
    <source>
        <dbReference type="Proteomes" id="UP000596660"/>
    </source>
</evidence>
<dbReference type="FunFam" id="1.25.40.10:FF:000144">
    <property type="entry name" value="Pentatricopeptide repeat-containing protein, mitochondrial"/>
    <property type="match status" value="1"/>
</dbReference>
<protein>
    <recommendedName>
        <fullName evidence="4">DYW domain-containing protein</fullName>
    </recommendedName>
</protein>
<dbReference type="FunFam" id="1.25.40.10:FF:001531">
    <property type="entry name" value="Pentatricopeptide repeat-containing protein At4g16835, mitochondrial"/>
    <property type="match status" value="1"/>
</dbReference>
<dbReference type="GO" id="GO:0003723">
    <property type="term" value="F:RNA binding"/>
    <property type="evidence" value="ECO:0007669"/>
    <property type="project" value="InterPro"/>
</dbReference>
<feature type="repeat" description="PPR" evidence="3">
    <location>
        <begin position="251"/>
        <end position="281"/>
    </location>
</feature>
<dbReference type="Pfam" id="PF01535">
    <property type="entry name" value="PPR"/>
    <property type="match status" value="5"/>
</dbReference>
<comment type="similarity">
    <text evidence="1">Belongs to the PPR family. PCMP-H subfamily.</text>
</comment>
<dbReference type="InterPro" id="IPR046960">
    <property type="entry name" value="PPR_At4g14850-like_plant"/>
</dbReference>
<feature type="domain" description="DYW" evidence="4">
    <location>
        <begin position="497"/>
        <end position="589"/>
    </location>
</feature>
<feature type="repeat" description="PPR" evidence="3">
    <location>
        <begin position="88"/>
        <end position="122"/>
    </location>
</feature>
<dbReference type="InterPro" id="IPR002885">
    <property type="entry name" value="PPR_rpt"/>
</dbReference>
<dbReference type="InterPro" id="IPR046848">
    <property type="entry name" value="E_motif"/>
</dbReference>
<keyword evidence="6" id="KW-1185">Reference proteome</keyword>
<keyword evidence="2" id="KW-0677">Repeat</keyword>
<organism evidence="5 6">
    <name type="scientific">Chenopodium quinoa</name>
    <name type="common">Quinoa</name>
    <dbReference type="NCBI Taxonomy" id="63459"/>
    <lineage>
        <taxon>Eukaryota</taxon>
        <taxon>Viridiplantae</taxon>
        <taxon>Streptophyta</taxon>
        <taxon>Embryophyta</taxon>
        <taxon>Tracheophyta</taxon>
        <taxon>Spermatophyta</taxon>
        <taxon>Magnoliopsida</taxon>
        <taxon>eudicotyledons</taxon>
        <taxon>Gunneridae</taxon>
        <taxon>Pentapetalae</taxon>
        <taxon>Caryophyllales</taxon>
        <taxon>Chenopodiaceae</taxon>
        <taxon>Chenopodioideae</taxon>
        <taxon>Atripliceae</taxon>
        <taxon>Chenopodium</taxon>
    </lineage>
</organism>
<dbReference type="Gene3D" id="1.25.40.10">
    <property type="entry name" value="Tetratricopeptide repeat domain"/>
    <property type="match status" value="3"/>
</dbReference>
<evidence type="ECO:0000256" key="1">
    <source>
        <dbReference type="ARBA" id="ARBA00006643"/>
    </source>
</evidence>
<dbReference type="NCBIfam" id="TIGR00756">
    <property type="entry name" value="PPR"/>
    <property type="match status" value="7"/>
</dbReference>
<dbReference type="InterPro" id="IPR011990">
    <property type="entry name" value="TPR-like_helical_dom_sf"/>
</dbReference>
<dbReference type="PANTHER" id="PTHR47926:SF410">
    <property type="entry name" value="(WILD MALAYSIAN BANANA) HYPOTHETICAL PROTEIN"/>
    <property type="match status" value="1"/>
</dbReference>
<dbReference type="Gramene" id="AUR62008548-RA">
    <property type="protein sequence ID" value="AUR62008548-RA:cds"/>
    <property type="gene ID" value="AUR62008548"/>
</dbReference>
<feature type="repeat" description="PPR" evidence="3">
    <location>
        <begin position="282"/>
        <end position="316"/>
    </location>
</feature>
<dbReference type="GO" id="GO:0009451">
    <property type="term" value="P:RNA modification"/>
    <property type="evidence" value="ECO:0007669"/>
    <property type="project" value="InterPro"/>
</dbReference>
<dbReference type="SMR" id="A0A803L9K9"/>
<evidence type="ECO:0000259" key="4">
    <source>
        <dbReference type="Pfam" id="PF14432"/>
    </source>
</evidence>
<sequence>MITKYIRSADLDSALRVFNTMPVKNTITWNSLLAGYSRKPGTLAEARQLFDEIPEPDIFSFNTMLSCYLRNLDVDGARLFFEKMPVKDIASWNTMVSGFAENGMMKEAKGLFSAMPERNSVSWNAMISGYAESGDLDTAVRLFRTDPFKSVVALTALISGYMRIGKIKMAEKMYEEMDMKSSVTCNAMIAGYVDNSQAEDAINLFKMMVESRVEPNPLTLTSVLLGCSNLSALFLGKQIHQFVYKSPLYKDTTVGTSVLSMYSKCGVLEDAWKLFLEMPRKDMVTWNAMISGYATHGLSQRALALFDEMKTKKVKPDWITFVAVLSACNHVGLVDLGMHYFDSMQKDYGVKAKREHYICIVDLLGRAGKLKEATDLIKQMPFKLHAAIFGSLLGAARIHKNIESAEFAANNLLQVDPTNAAAYVQLANVYAVNKSWDNVSRVWKSMKKNNVVKIPGYSWIEIKNTVHEFRSSDRVHPELPAIHEKLGELEIKMKLAGYVPDLEFALHDVGEEQKQKLLLWHGEKLAVTYGLMKVPKGLPIRVFKNLRVCGDCHRALKFISAIEEREIIVRDSTRFHHFKDGSCSCNDYW</sequence>
<reference evidence="5" key="1">
    <citation type="journal article" date="2017" name="Nature">
        <title>The genome of Chenopodium quinoa.</title>
        <authorList>
            <person name="Jarvis D.E."/>
            <person name="Ho Y.S."/>
            <person name="Lightfoot D.J."/>
            <person name="Schmoeckel S.M."/>
            <person name="Li B."/>
            <person name="Borm T.J.A."/>
            <person name="Ohyanagi H."/>
            <person name="Mineta K."/>
            <person name="Michell C.T."/>
            <person name="Saber N."/>
            <person name="Kharbatia N.M."/>
            <person name="Rupper R.R."/>
            <person name="Sharp A.R."/>
            <person name="Dally N."/>
            <person name="Boughton B.A."/>
            <person name="Woo Y.H."/>
            <person name="Gao G."/>
            <person name="Schijlen E.G.W.M."/>
            <person name="Guo X."/>
            <person name="Momin A.A."/>
            <person name="Negrao S."/>
            <person name="Al-Babili S."/>
            <person name="Gehring C."/>
            <person name="Roessner U."/>
            <person name="Jung C."/>
            <person name="Murphy K."/>
            <person name="Arold S.T."/>
            <person name="Gojobori T."/>
            <person name="van der Linden C.G."/>
            <person name="van Loo E.N."/>
            <person name="Jellen E.N."/>
            <person name="Maughan P.J."/>
            <person name="Tester M."/>
        </authorList>
    </citation>
    <scope>NUCLEOTIDE SEQUENCE [LARGE SCALE GENOMIC DNA]</scope>
    <source>
        <strain evidence="5">cv. PI 614886</strain>
    </source>
</reference>
<reference evidence="5" key="2">
    <citation type="submission" date="2021-03" db="UniProtKB">
        <authorList>
            <consortium name="EnsemblPlants"/>
        </authorList>
    </citation>
    <scope>IDENTIFICATION</scope>
</reference>
<dbReference type="EnsemblPlants" id="AUR62008548-RA">
    <property type="protein sequence ID" value="AUR62008548-RA:cds"/>
    <property type="gene ID" value="AUR62008548"/>
</dbReference>
<feature type="repeat" description="PPR" evidence="3">
    <location>
        <begin position="25"/>
        <end position="60"/>
    </location>
</feature>